<evidence type="ECO:0000313" key="1">
    <source>
        <dbReference type="EMBL" id="BCJ30641.1"/>
    </source>
</evidence>
<dbReference type="KEGG" id="aser:Asera_47490"/>
<dbReference type="Proteomes" id="UP000680750">
    <property type="component" value="Chromosome"/>
</dbReference>
<keyword evidence="2" id="KW-1185">Reference proteome</keyword>
<proteinExistence type="predicted"/>
<gene>
    <name evidence="1" type="ORF">Asera_47490</name>
</gene>
<reference evidence="1" key="1">
    <citation type="submission" date="2020-08" db="EMBL/GenBank/DDBJ databases">
        <title>Whole genome shotgun sequence of Actinocatenispora sera NBRC 101916.</title>
        <authorList>
            <person name="Komaki H."/>
            <person name="Tamura T."/>
        </authorList>
    </citation>
    <scope>NUCLEOTIDE SEQUENCE</scope>
    <source>
        <strain evidence="1">NBRC 101916</strain>
    </source>
</reference>
<sequence length="478" mass="50556">MGVRRGIGGIVGIVAAVAALALPTTARAIGWDGVKPYVNGGQSAADLQKLVFTPTDTSGIDPAYAAGQLSADGSPGLAQVYAHTNHQMYYKSNAKCAGARSAIDAADAKYTLAAWCFDGSEETSNRWLPQAVTSSQDAEQSSGYDAGGDEVVTVWRQEALSDDRARCPGVPNDTGRSVGLRATFIQRPYTDGTHSAFRHVLLVVPGAPNSAGLTFSPICDVHGGGASWFGPYLFVARHGSGVMVFDTRRTYLIPNETTCGPDGAASTPNDVGQVTNPSGGAQLCAAGYRYVMFEVGSFHTSPSGCSTTPDDVDAGLCFSSLALQWSGNQLVTAEYRGTADMTASGAPVRIVNWRMSDLVDRIQHGTSTPVTAASLATTNFEGIQGVVSRPNTTTGHQEYFIARTLPGGHGSELWYEQDSDGVCPTPGTFVDDTESMAYWHDSAGNAHLWTLTEYANTRMLVRVYTKEYNGKPSGCPTQ</sequence>
<dbReference type="EMBL" id="AP023354">
    <property type="protein sequence ID" value="BCJ30641.1"/>
    <property type="molecule type" value="Genomic_DNA"/>
</dbReference>
<name>A0A810L8H8_9ACTN</name>
<protein>
    <recommendedName>
        <fullName evidence="3">Secreted protein</fullName>
    </recommendedName>
</protein>
<evidence type="ECO:0000313" key="2">
    <source>
        <dbReference type="Proteomes" id="UP000680750"/>
    </source>
</evidence>
<organism evidence="1 2">
    <name type="scientific">Actinocatenispora sera</name>
    <dbReference type="NCBI Taxonomy" id="390989"/>
    <lineage>
        <taxon>Bacteria</taxon>
        <taxon>Bacillati</taxon>
        <taxon>Actinomycetota</taxon>
        <taxon>Actinomycetes</taxon>
        <taxon>Micromonosporales</taxon>
        <taxon>Micromonosporaceae</taxon>
        <taxon>Actinocatenispora</taxon>
    </lineage>
</organism>
<accession>A0A810L8H8</accession>
<dbReference type="AlphaFoldDB" id="A0A810L8H8"/>
<evidence type="ECO:0008006" key="3">
    <source>
        <dbReference type="Google" id="ProtNLM"/>
    </source>
</evidence>